<comment type="cofactor">
    <cofactor evidence="1">
        <name>Zn(2+)</name>
        <dbReference type="ChEBI" id="CHEBI:29105"/>
    </cofactor>
</comment>
<comment type="caution">
    <text evidence="7">The sequence shown here is derived from an EMBL/GenBank/DDBJ whole genome shotgun (WGS) entry which is preliminary data.</text>
</comment>
<evidence type="ECO:0000313" key="8">
    <source>
        <dbReference type="Proteomes" id="UP000608594"/>
    </source>
</evidence>
<accession>A0A926GLW8</accession>
<evidence type="ECO:0000259" key="6">
    <source>
        <dbReference type="Pfam" id="PF00850"/>
    </source>
</evidence>
<gene>
    <name evidence="7" type="ORF">H4P12_06330</name>
</gene>
<dbReference type="InterPro" id="IPR023801">
    <property type="entry name" value="His_deacetylse_dom"/>
</dbReference>
<dbReference type="PANTHER" id="PTHR10625:SF17">
    <property type="entry name" value="HISTONE DEACETYLASE 8"/>
    <property type="match status" value="1"/>
</dbReference>
<dbReference type="InterPro" id="IPR023696">
    <property type="entry name" value="Ureohydrolase_dom_sf"/>
</dbReference>
<dbReference type="Proteomes" id="UP000608594">
    <property type="component" value="Unassembled WGS sequence"/>
</dbReference>
<evidence type="ECO:0000256" key="5">
    <source>
        <dbReference type="ARBA" id="ARBA00022833"/>
    </source>
</evidence>
<evidence type="ECO:0000256" key="3">
    <source>
        <dbReference type="ARBA" id="ARBA00022723"/>
    </source>
</evidence>
<dbReference type="GO" id="GO:0004407">
    <property type="term" value="F:histone deacetylase activity"/>
    <property type="evidence" value="ECO:0007669"/>
    <property type="project" value="TreeGrafter"/>
</dbReference>
<dbReference type="SUPFAM" id="SSF52768">
    <property type="entry name" value="Arginase/deacetylase"/>
    <property type="match status" value="1"/>
</dbReference>
<dbReference type="EMBL" id="JACOQL010000002">
    <property type="protein sequence ID" value="MBC9246335.1"/>
    <property type="molecule type" value="Genomic_DNA"/>
</dbReference>
<dbReference type="Gene3D" id="3.40.800.20">
    <property type="entry name" value="Histone deacetylase domain"/>
    <property type="match status" value="1"/>
</dbReference>
<dbReference type="GO" id="GO:0046872">
    <property type="term" value="F:metal ion binding"/>
    <property type="evidence" value="ECO:0007669"/>
    <property type="project" value="UniProtKB-KW"/>
</dbReference>
<evidence type="ECO:0000256" key="2">
    <source>
        <dbReference type="ARBA" id="ARBA00005947"/>
    </source>
</evidence>
<dbReference type="GO" id="GO:0040029">
    <property type="term" value="P:epigenetic regulation of gene expression"/>
    <property type="evidence" value="ECO:0007669"/>
    <property type="project" value="TreeGrafter"/>
</dbReference>
<dbReference type="Pfam" id="PF00850">
    <property type="entry name" value="Hist_deacetyl"/>
    <property type="match status" value="1"/>
</dbReference>
<reference evidence="7" key="1">
    <citation type="submission" date="2020-08" db="EMBL/GenBank/DDBJ databases">
        <title>Paracoccus amoyensis sp. nov., isolated from the surface seawater at coast of Xiamen, Fujian.</title>
        <authorList>
            <person name="Lyu L."/>
        </authorList>
    </citation>
    <scope>NUCLEOTIDE SEQUENCE</scope>
    <source>
        <strain evidence="7">11-3</strain>
    </source>
</reference>
<comment type="similarity">
    <text evidence="2">Belongs to the histone deacetylase family.</text>
</comment>
<keyword evidence="4" id="KW-0378">Hydrolase</keyword>
<dbReference type="PANTHER" id="PTHR10625">
    <property type="entry name" value="HISTONE DEACETYLASE HDAC1-RELATED"/>
    <property type="match status" value="1"/>
</dbReference>
<keyword evidence="3" id="KW-0479">Metal-binding</keyword>
<organism evidence="7 8">
    <name type="scientific">Paracoccus amoyensis</name>
    <dbReference type="NCBI Taxonomy" id="2760093"/>
    <lineage>
        <taxon>Bacteria</taxon>
        <taxon>Pseudomonadati</taxon>
        <taxon>Pseudomonadota</taxon>
        <taxon>Alphaproteobacteria</taxon>
        <taxon>Rhodobacterales</taxon>
        <taxon>Paracoccaceae</taxon>
        <taxon>Paracoccus</taxon>
    </lineage>
</organism>
<dbReference type="PRINTS" id="PR01270">
    <property type="entry name" value="HDASUPER"/>
</dbReference>
<proteinExistence type="inferred from homology"/>
<evidence type="ECO:0000256" key="4">
    <source>
        <dbReference type="ARBA" id="ARBA00022801"/>
    </source>
</evidence>
<sequence length="350" mass="37322">MKAFYHPDQALHDPKQFMRVGVLADPTDLPERTSRLLGALAARSITVEAPADLGRAPAELVHTPDYLNFLETIYDRWRDLPNAGPEVLPNCSPYWNGAPDQDARPPCRSDSVIGQVGWYMGDLAVPIGPETYRSAIASSQTAAAAAQAVVDGADAAYALCRPSGHHARRDRATGFCYINNAAVAAETLRKHFGRVAVLDVDAHHGDGTQEIFYRRADVQTVSVHVDPLAYYPYYIGYADETGASDGLGHNLNLPLKPGSGDAEMLAAVDQGLARIADFGAQAVVLSLGYDAHRADPLSMLQVTEAAFAGIGAKLREAGLPLVIVQEGGYAIDVIAGCLEEFLAGLAGERG</sequence>
<feature type="domain" description="Histone deacetylase" evidence="6">
    <location>
        <begin position="30"/>
        <end position="344"/>
    </location>
</feature>
<evidence type="ECO:0000256" key="1">
    <source>
        <dbReference type="ARBA" id="ARBA00001947"/>
    </source>
</evidence>
<dbReference type="CDD" id="cd10001">
    <property type="entry name" value="HDAC_classII_APAH"/>
    <property type="match status" value="1"/>
</dbReference>
<dbReference type="AlphaFoldDB" id="A0A926GLW8"/>
<protein>
    <submittedName>
        <fullName evidence="7">Histone deacetylase family protein</fullName>
    </submittedName>
</protein>
<dbReference type="InterPro" id="IPR000286">
    <property type="entry name" value="HDACs"/>
</dbReference>
<dbReference type="InterPro" id="IPR037138">
    <property type="entry name" value="His_deacetylse_dom_sf"/>
</dbReference>
<name>A0A926GLW8_9RHOB</name>
<keyword evidence="8" id="KW-1185">Reference proteome</keyword>
<keyword evidence="5" id="KW-0862">Zinc</keyword>
<dbReference type="RefSeq" id="WP_187792831.1">
    <property type="nucleotide sequence ID" value="NZ_JACOQL010000002.1"/>
</dbReference>
<evidence type="ECO:0000313" key="7">
    <source>
        <dbReference type="EMBL" id="MBC9246335.1"/>
    </source>
</evidence>
<dbReference type="GO" id="GO:0016787">
    <property type="term" value="F:hydrolase activity"/>
    <property type="evidence" value="ECO:0007669"/>
    <property type="project" value="UniProtKB-KW"/>
</dbReference>